<dbReference type="EMBL" id="CAJPIN010039994">
    <property type="protein sequence ID" value="CAG2065123.1"/>
    <property type="molecule type" value="Genomic_DNA"/>
</dbReference>
<reference evidence="2" key="1">
    <citation type="submission" date="2021-03" db="EMBL/GenBank/DDBJ databases">
        <authorList>
            <person name="Tran Van P."/>
        </authorList>
    </citation>
    <scope>NUCLEOTIDE SEQUENCE</scope>
</reference>
<evidence type="ECO:0000313" key="2">
    <source>
        <dbReference type="EMBL" id="CAG2065123.1"/>
    </source>
</evidence>
<comment type="caution">
    <text evidence="2">The sequence shown here is derived from an EMBL/GenBank/DDBJ whole genome shotgun (WGS) entry which is preliminary data.</text>
</comment>
<feature type="non-terminal residue" evidence="2">
    <location>
        <position position="113"/>
    </location>
</feature>
<sequence>MSSAKNIYPSAPLLEQEGLAMANAPPSYEEAVGGARGYLPVHVPSPVPPAGPPLQPHACKSPLSTDIAPGPPPMMPATPQMQNMPQVPHTTTTGKLCEHSLFTSCSGCCSMMG</sequence>
<evidence type="ECO:0000313" key="3">
    <source>
        <dbReference type="Proteomes" id="UP001153148"/>
    </source>
</evidence>
<name>A0ABN7PBF3_TIMPD</name>
<keyword evidence="3" id="KW-1185">Reference proteome</keyword>
<dbReference type="Proteomes" id="UP001153148">
    <property type="component" value="Unassembled WGS sequence"/>
</dbReference>
<proteinExistence type="predicted"/>
<protein>
    <submittedName>
        <fullName evidence="2">Uncharacterized protein</fullName>
    </submittedName>
</protein>
<evidence type="ECO:0000256" key="1">
    <source>
        <dbReference type="SAM" id="MobiDB-lite"/>
    </source>
</evidence>
<feature type="region of interest" description="Disordered" evidence="1">
    <location>
        <begin position="46"/>
        <end position="92"/>
    </location>
</feature>
<gene>
    <name evidence="2" type="ORF">TPAB3V08_LOCUS12067</name>
</gene>
<accession>A0ABN7PBF3</accession>
<feature type="compositionally biased region" description="Pro residues" evidence="1">
    <location>
        <begin position="46"/>
        <end position="55"/>
    </location>
</feature>
<feature type="compositionally biased region" description="Low complexity" evidence="1">
    <location>
        <begin position="77"/>
        <end position="86"/>
    </location>
</feature>
<organism evidence="2 3">
    <name type="scientific">Timema podura</name>
    <name type="common">Walking stick</name>
    <dbReference type="NCBI Taxonomy" id="61482"/>
    <lineage>
        <taxon>Eukaryota</taxon>
        <taxon>Metazoa</taxon>
        <taxon>Ecdysozoa</taxon>
        <taxon>Arthropoda</taxon>
        <taxon>Hexapoda</taxon>
        <taxon>Insecta</taxon>
        <taxon>Pterygota</taxon>
        <taxon>Neoptera</taxon>
        <taxon>Polyneoptera</taxon>
        <taxon>Phasmatodea</taxon>
        <taxon>Timematodea</taxon>
        <taxon>Timematoidea</taxon>
        <taxon>Timematidae</taxon>
        <taxon>Timema</taxon>
    </lineage>
</organism>